<dbReference type="PANTHER" id="PTHR31206:SF1">
    <property type="entry name" value="LP10445P"/>
    <property type="match status" value="1"/>
</dbReference>
<gene>
    <name evidence="2" type="ORF">CUNI_LOCUS13952</name>
</gene>
<dbReference type="Proteomes" id="UP000678393">
    <property type="component" value="Unassembled WGS sequence"/>
</dbReference>
<feature type="non-terminal residue" evidence="2">
    <location>
        <position position="156"/>
    </location>
</feature>
<dbReference type="InterPro" id="IPR028260">
    <property type="entry name" value="FAM177"/>
</dbReference>
<dbReference type="Pfam" id="PF14774">
    <property type="entry name" value="FAM177"/>
    <property type="match status" value="1"/>
</dbReference>
<organism evidence="2 3">
    <name type="scientific">Candidula unifasciata</name>
    <dbReference type="NCBI Taxonomy" id="100452"/>
    <lineage>
        <taxon>Eukaryota</taxon>
        <taxon>Metazoa</taxon>
        <taxon>Spiralia</taxon>
        <taxon>Lophotrochozoa</taxon>
        <taxon>Mollusca</taxon>
        <taxon>Gastropoda</taxon>
        <taxon>Heterobranchia</taxon>
        <taxon>Euthyneura</taxon>
        <taxon>Panpulmonata</taxon>
        <taxon>Eupulmonata</taxon>
        <taxon>Stylommatophora</taxon>
        <taxon>Helicina</taxon>
        <taxon>Helicoidea</taxon>
        <taxon>Geomitridae</taxon>
        <taxon>Candidula</taxon>
    </lineage>
</organism>
<reference evidence="2" key="1">
    <citation type="submission" date="2021-04" db="EMBL/GenBank/DDBJ databases">
        <authorList>
            <consortium name="Molecular Ecology Group"/>
        </authorList>
    </citation>
    <scope>NUCLEOTIDE SEQUENCE</scope>
</reference>
<sequence>PADSPVVTDLVAAKVGEEAHRQPKRVLHFSDGILEEYSSDESEDEASPIQTKVDPRMLTWTPWCLYYVTMVARKSLFAAELCGEKLAWFFGITSPKYGYALEEYKRMEKEIESERLRDQRLFEESQGLSSIEIHVRDGKTPGNTDSTHLKNATEKY</sequence>
<proteinExistence type="predicted"/>
<keyword evidence="3" id="KW-1185">Reference proteome</keyword>
<feature type="compositionally biased region" description="Basic and acidic residues" evidence="1">
    <location>
        <begin position="147"/>
        <end position="156"/>
    </location>
</feature>
<dbReference type="AlphaFoldDB" id="A0A8S3ZFQ5"/>
<evidence type="ECO:0008006" key="4">
    <source>
        <dbReference type="Google" id="ProtNLM"/>
    </source>
</evidence>
<accession>A0A8S3ZFQ5</accession>
<feature type="region of interest" description="Disordered" evidence="1">
    <location>
        <begin position="133"/>
        <end position="156"/>
    </location>
</feature>
<evidence type="ECO:0000256" key="1">
    <source>
        <dbReference type="SAM" id="MobiDB-lite"/>
    </source>
</evidence>
<evidence type="ECO:0000313" key="3">
    <source>
        <dbReference type="Proteomes" id="UP000678393"/>
    </source>
</evidence>
<evidence type="ECO:0000313" key="2">
    <source>
        <dbReference type="EMBL" id="CAG5128394.1"/>
    </source>
</evidence>
<dbReference type="OrthoDB" id="45963at2759"/>
<dbReference type="EMBL" id="CAJHNH020003046">
    <property type="protein sequence ID" value="CAG5128394.1"/>
    <property type="molecule type" value="Genomic_DNA"/>
</dbReference>
<comment type="caution">
    <text evidence="2">The sequence shown here is derived from an EMBL/GenBank/DDBJ whole genome shotgun (WGS) entry which is preliminary data.</text>
</comment>
<name>A0A8S3ZFQ5_9EUPU</name>
<protein>
    <recommendedName>
        <fullName evidence="4">Protein FAM177A1</fullName>
    </recommendedName>
</protein>
<dbReference type="PANTHER" id="PTHR31206">
    <property type="entry name" value="LP10445P"/>
    <property type="match status" value="1"/>
</dbReference>